<organism evidence="2 3">
    <name type="scientific">Rhamnella rubrinervis</name>
    <dbReference type="NCBI Taxonomy" id="2594499"/>
    <lineage>
        <taxon>Eukaryota</taxon>
        <taxon>Viridiplantae</taxon>
        <taxon>Streptophyta</taxon>
        <taxon>Embryophyta</taxon>
        <taxon>Tracheophyta</taxon>
        <taxon>Spermatophyta</taxon>
        <taxon>Magnoliopsida</taxon>
        <taxon>eudicotyledons</taxon>
        <taxon>Gunneridae</taxon>
        <taxon>Pentapetalae</taxon>
        <taxon>rosids</taxon>
        <taxon>fabids</taxon>
        <taxon>Rosales</taxon>
        <taxon>Rhamnaceae</taxon>
        <taxon>rhamnoid group</taxon>
        <taxon>Rhamneae</taxon>
        <taxon>Rhamnella</taxon>
    </lineage>
</organism>
<protein>
    <submittedName>
        <fullName evidence="2">Uncharacterized protein</fullName>
    </submittedName>
</protein>
<feature type="region of interest" description="Disordered" evidence="1">
    <location>
        <begin position="188"/>
        <end position="254"/>
    </location>
</feature>
<evidence type="ECO:0000256" key="1">
    <source>
        <dbReference type="SAM" id="MobiDB-lite"/>
    </source>
</evidence>
<dbReference type="AlphaFoldDB" id="A0A8K0H045"/>
<comment type="caution">
    <text evidence="2">The sequence shown here is derived from an EMBL/GenBank/DDBJ whole genome shotgun (WGS) entry which is preliminary data.</text>
</comment>
<accession>A0A8K0H045</accession>
<keyword evidence="3" id="KW-1185">Reference proteome</keyword>
<feature type="region of interest" description="Disordered" evidence="1">
    <location>
        <begin position="112"/>
        <end position="134"/>
    </location>
</feature>
<gene>
    <name evidence="2" type="ORF">FNV43_RR12871</name>
</gene>
<evidence type="ECO:0000313" key="2">
    <source>
        <dbReference type="EMBL" id="KAF3443190.1"/>
    </source>
</evidence>
<reference evidence="2" key="1">
    <citation type="submission" date="2020-03" db="EMBL/GenBank/DDBJ databases">
        <title>A high-quality chromosome-level genome assembly of a woody plant with both climbing and erect habits, Rhamnella rubrinervis.</title>
        <authorList>
            <person name="Lu Z."/>
            <person name="Yang Y."/>
            <person name="Zhu X."/>
            <person name="Sun Y."/>
        </authorList>
    </citation>
    <scope>NUCLEOTIDE SEQUENCE</scope>
    <source>
        <strain evidence="2">BYM</strain>
        <tissue evidence="2">Leaf</tissue>
    </source>
</reference>
<feature type="compositionally biased region" description="Basic and acidic residues" evidence="1">
    <location>
        <begin position="224"/>
        <end position="242"/>
    </location>
</feature>
<sequence>MILLPSPVLSLPSLQIDRLGWLGKLIHRCVSSSSFQLRWLAHSSTFSLIATDGNSSYTSAHGPAKVTRGIINTVVLFETFSNALYIGKIKRPSDSTAASLAMTLWRRRGTTYQGERSHHNRFKSKTPSRPHRTDITLQCDPRISVASGSPEKKRDRTLLGLKPKVLHLYFQKTPSIRRECGAPKKLRAVEQAERPLPPNRRNSPEAQDEDIQELEALKKKKKDTKQLRERGECVLAGDKAEASTRASSSTRHLPIAIPWRLSLEGQDVPPHAQAR</sequence>
<evidence type="ECO:0000313" key="3">
    <source>
        <dbReference type="Proteomes" id="UP000796880"/>
    </source>
</evidence>
<dbReference type="EMBL" id="VOIH02000006">
    <property type="protein sequence ID" value="KAF3443190.1"/>
    <property type="molecule type" value="Genomic_DNA"/>
</dbReference>
<feature type="compositionally biased region" description="Basic residues" evidence="1">
    <location>
        <begin position="118"/>
        <end position="130"/>
    </location>
</feature>
<name>A0A8K0H045_9ROSA</name>
<proteinExistence type="predicted"/>
<dbReference type="Proteomes" id="UP000796880">
    <property type="component" value="Unassembled WGS sequence"/>
</dbReference>